<proteinExistence type="predicted"/>
<accession>A0ABT9HJ98</accession>
<protein>
    <submittedName>
        <fullName evidence="1">Uncharacterized protein</fullName>
    </submittedName>
</protein>
<evidence type="ECO:0000313" key="2">
    <source>
        <dbReference type="Proteomes" id="UP001228171"/>
    </source>
</evidence>
<dbReference type="RefSeq" id="WP_305936052.1">
    <property type="nucleotide sequence ID" value="NZ_JAVAJI010000027.1"/>
</dbReference>
<gene>
    <name evidence="1" type="ORF">Q8P09_12300</name>
</gene>
<dbReference type="EMBL" id="JAVAJI010000027">
    <property type="protein sequence ID" value="MDP4545856.1"/>
    <property type="molecule type" value="Genomic_DNA"/>
</dbReference>
<sequence>MNDKIRKRLDRVTQLDSRNLPKISGICVINGIERPVAAFEVPKGTKASELANVLLEQAYTEREYKLTDWMQGAGQ</sequence>
<name>A0ABT9HJ98_9GAMM</name>
<reference evidence="1 2" key="1">
    <citation type="submission" date="2023-08" db="EMBL/GenBank/DDBJ databases">
        <authorList>
            <person name="Kumar R."/>
        </authorList>
    </citation>
    <scope>NUCLEOTIDE SEQUENCE [LARGE SCALE GENOMIC DNA]</scope>
    <source>
        <strain evidence="1 2">LUR13</strain>
    </source>
</reference>
<organism evidence="1 2">
    <name type="scientific">Psychrobacter faecalis</name>
    <dbReference type="NCBI Taxonomy" id="180588"/>
    <lineage>
        <taxon>Bacteria</taxon>
        <taxon>Pseudomonadati</taxon>
        <taxon>Pseudomonadota</taxon>
        <taxon>Gammaproteobacteria</taxon>
        <taxon>Moraxellales</taxon>
        <taxon>Moraxellaceae</taxon>
        <taxon>Psychrobacter</taxon>
    </lineage>
</organism>
<dbReference type="Proteomes" id="UP001228171">
    <property type="component" value="Unassembled WGS sequence"/>
</dbReference>
<comment type="caution">
    <text evidence="1">The sequence shown here is derived from an EMBL/GenBank/DDBJ whole genome shotgun (WGS) entry which is preliminary data.</text>
</comment>
<evidence type="ECO:0000313" key="1">
    <source>
        <dbReference type="EMBL" id="MDP4545856.1"/>
    </source>
</evidence>
<keyword evidence="2" id="KW-1185">Reference proteome</keyword>